<dbReference type="SUPFAM" id="SSF53850">
    <property type="entry name" value="Periplasmic binding protein-like II"/>
    <property type="match status" value="1"/>
</dbReference>
<evidence type="ECO:0000313" key="6">
    <source>
        <dbReference type="EMBL" id="AGL85440.1"/>
    </source>
</evidence>
<dbReference type="Gene3D" id="1.10.10.10">
    <property type="entry name" value="Winged helix-like DNA-binding domain superfamily/Winged helix DNA-binding domain"/>
    <property type="match status" value="1"/>
</dbReference>
<name>A0A2C9EP56_PSEPH</name>
<dbReference type="eggNOG" id="COG0583">
    <property type="taxonomic scope" value="Bacteria"/>
</dbReference>
<keyword evidence="3" id="KW-0238">DNA-binding</keyword>
<evidence type="ECO:0000256" key="1">
    <source>
        <dbReference type="ARBA" id="ARBA00009437"/>
    </source>
</evidence>
<dbReference type="HOGENOM" id="CLU_039613_2_0_6"/>
<dbReference type="PANTHER" id="PTHR30537">
    <property type="entry name" value="HTH-TYPE TRANSCRIPTIONAL REGULATOR"/>
    <property type="match status" value="1"/>
</dbReference>
<evidence type="ECO:0000256" key="3">
    <source>
        <dbReference type="ARBA" id="ARBA00023125"/>
    </source>
</evidence>
<evidence type="ECO:0000259" key="5">
    <source>
        <dbReference type="PROSITE" id="PS50931"/>
    </source>
</evidence>
<dbReference type="Pfam" id="PF03466">
    <property type="entry name" value="LysR_substrate"/>
    <property type="match status" value="1"/>
</dbReference>
<reference evidence="7" key="1">
    <citation type="journal article" date="2014" name="Genome Announc.">
        <title>Full-genome sequence of the plant growth-promoting bacterium Pseudomonas protegens CHA0.</title>
        <authorList>
            <person name="Jousset A."/>
            <person name="Schuldes J."/>
            <person name="Keel C."/>
            <person name="Maurhofer M."/>
            <person name="Daniel R."/>
            <person name="Scheu S."/>
            <person name="Thuermer A."/>
        </authorList>
    </citation>
    <scope>NUCLEOTIDE SEQUENCE [LARGE SCALE GENOMIC DNA]</scope>
    <source>
        <strain evidence="7">DSM 19095 / LMG 27888 / CFBP 6595 / CHA0</strain>
    </source>
</reference>
<dbReference type="InterPro" id="IPR000847">
    <property type="entry name" value="LysR_HTH_N"/>
</dbReference>
<dbReference type="AlphaFoldDB" id="A0A2C9EP56"/>
<evidence type="ECO:0000256" key="2">
    <source>
        <dbReference type="ARBA" id="ARBA00023015"/>
    </source>
</evidence>
<dbReference type="InterPro" id="IPR036390">
    <property type="entry name" value="WH_DNA-bd_sf"/>
</dbReference>
<proteinExistence type="inferred from homology"/>
<evidence type="ECO:0000256" key="4">
    <source>
        <dbReference type="ARBA" id="ARBA00023163"/>
    </source>
</evidence>
<dbReference type="GO" id="GO:0003700">
    <property type="term" value="F:DNA-binding transcription factor activity"/>
    <property type="evidence" value="ECO:0007669"/>
    <property type="project" value="InterPro"/>
</dbReference>
<dbReference type="InterPro" id="IPR036388">
    <property type="entry name" value="WH-like_DNA-bd_sf"/>
</dbReference>
<keyword evidence="2" id="KW-0805">Transcription regulation</keyword>
<dbReference type="KEGG" id="pprc:PFLCHA0_c36730"/>
<dbReference type="PROSITE" id="PS50931">
    <property type="entry name" value="HTH_LYSR"/>
    <property type="match status" value="1"/>
</dbReference>
<dbReference type="Gene3D" id="3.40.190.290">
    <property type="match status" value="1"/>
</dbReference>
<keyword evidence="4" id="KW-0804">Transcription</keyword>
<sequence length="326" mass="35691">MNRACRVRVPRLNGNCPDFDGFYKKMHSPTDTPPHWDWYRTFLAVLDSGSLSAAGRAMGLTQPTVGRHIDQLEAALGLKLFTRSFDGFAATEAALELKPYLLQLAAGEAALRRVASSHGAGVQGSVRISASEIIGVEVLPPILATLRQQHPQLVVELVLSNRADDLLQRQADIAVRMFRPTQEALLVRRVADIELGLHAHRDYLQQQGTPLSLEQLAGHALIGFDRETAFIRRLQQQYPMLARGAFAWRSDSDLAQLAALRAGFGIGACQVRLAEADPRLVRVLAEQFAPSLEAWVAMHEDLRNSPRCAVTFAALVQGLAAYAGGD</sequence>
<dbReference type="Proteomes" id="UP000013940">
    <property type="component" value="Chromosome"/>
</dbReference>
<organism evidence="6 7">
    <name type="scientific">Pseudomonas protegens (strain DSM 19095 / LMG 27888 / CFBP 6595 / CHA0)</name>
    <dbReference type="NCBI Taxonomy" id="1124983"/>
    <lineage>
        <taxon>Bacteria</taxon>
        <taxon>Pseudomonadati</taxon>
        <taxon>Pseudomonadota</taxon>
        <taxon>Gammaproteobacteria</taxon>
        <taxon>Pseudomonadales</taxon>
        <taxon>Pseudomonadaceae</taxon>
        <taxon>Pseudomonas</taxon>
    </lineage>
</organism>
<dbReference type="Pfam" id="PF00126">
    <property type="entry name" value="HTH_1"/>
    <property type="match status" value="1"/>
</dbReference>
<dbReference type="SUPFAM" id="SSF46785">
    <property type="entry name" value="Winged helix' DNA-binding domain"/>
    <property type="match status" value="1"/>
</dbReference>
<dbReference type="PRINTS" id="PR00039">
    <property type="entry name" value="HTHLYSR"/>
</dbReference>
<protein>
    <submittedName>
        <fullName evidence="6">Transcriptional regulator, LysR family</fullName>
    </submittedName>
</protein>
<gene>
    <name evidence="6" type="ORF">PFLCHA0_c36730</name>
</gene>
<dbReference type="EMBL" id="CP003190">
    <property type="protein sequence ID" value="AGL85440.1"/>
    <property type="molecule type" value="Genomic_DNA"/>
</dbReference>
<feature type="domain" description="HTH lysR-type" evidence="5">
    <location>
        <begin position="40"/>
        <end position="91"/>
    </location>
</feature>
<evidence type="ECO:0000313" key="7">
    <source>
        <dbReference type="Proteomes" id="UP000013940"/>
    </source>
</evidence>
<dbReference type="GO" id="GO:0043565">
    <property type="term" value="F:sequence-specific DNA binding"/>
    <property type="evidence" value="ECO:0007669"/>
    <property type="project" value="TreeGrafter"/>
</dbReference>
<dbReference type="InterPro" id="IPR058163">
    <property type="entry name" value="LysR-type_TF_proteobact-type"/>
</dbReference>
<comment type="similarity">
    <text evidence="1">Belongs to the LysR transcriptional regulatory family.</text>
</comment>
<dbReference type="PANTHER" id="PTHR30537:SF3">
    <property type="entry name" value="TRANSCRIPTIONAL REGULATORY PROTEIN"/>
    <property type="match status" value="1"/>
</dbReference>
<accession>A0A2C9EP56</accession>
<dbReference type="InterPro" id="IPR005119">
    <property type="entry name" value="LysR_subst-bd"/>
</dbReference>
<dbReference type="GO" id="GO:0006351">
    <property type="term" value="P:DNA-templated transcription"/>
    <property type="evidence" value="ECO:0007669"/>
    <property type="project" value="TreeGrafter"/>
</dbReference>